<comment type="caution">
    <text evidence="2">The sequence shown here is derived from an EMBL/GenBank/DDBJ whole genome shotgun (WGS) entry which is preliminary data.</text>
</comment>
<name>A0ABQ9FM06_TEGGR</name>
<sequence>MQTLKISELLQLRRTNSQREKIRFVKRKKIKSKGEWRKRRNKNENFNEEEIQKKKKKKKSNRNFCFYQLTRFLGEKKLLTNF</sequence>
<evidence type="ECO:0000256" key="1">
    <source>
        <dbReference type="SAM" id="MobiDB-lite"/>
    </source>
</evidence>
<accession>A0ABQ9FM06</accession>
<proteinExistence type="predicted"/>
<keyword evidence="3" id="KW-1185">Reference proteome</keyword>
<reference evidence="2 3" key="1">
    <citation type="submission" date="2022-12" db="EMBL/GenBank/DDBJ databases">
        <title>Chromosome-level genome of Tegillarca granosa.</title>
        <authorList>
            <person name="Kim J."/>
        </authorList>
    </citation>
    <scope>NUCLEOTIDE SEQUENCE [LARGE SCALE GENOMIC DNA]</scope>
    <source>
        <strain evidence="2">Teg-2019</strain>
        <tissue evidence="2">Adductor muscle</tissue>
    </source>
</reference>
<dbReference type="Proteomes" id="UP001217089">
    <property type="component" value="Unassembled WGS sequence"/>
</dbReference>
<evidence type="ECO:0000313" key="2">
    <source>
        <dbReference type="EMBL" id="KAJ8318289.1"/>
    </source>
</evidence>
<protein>
    <submittedName>
        <fullName evidence="2">Uncharacterized protein</fullName>
    </submittedName>
</protein>
<dbReference type="EMBL" id="JARBDR010000214">
    <property type="protein sequence ID" value="KAJ8318289.1"/>
    <property type="molecule type" value="Genomic_DNA"/>
</dbReference>
<gene>
    <name evidence="2" type="ORF">KUTeg_003380</name>
</gene>
<organism evidence="2 3">
    <name type="scientific">Tegillarca granosa</name>
    <name type="common">Malaysian cockle</name>
    <name type="synonym">Anadara granosa</name>
    <dbReference type="NCBI Taxonomy" id="220873"/>
    <lineage>
        <taxon>Eukaryota</taxon>
        <taxon>Metazoa</taxon>
        <taxon>Spiralia</taxon>
        <taxon>Lophotrochozoa</taxon>
        <taxon>Mollusca</taxon>
        <taxon>Bivalvia</taxon>
        <taxon>Autobranchia</taxon>
        <taxon>Pteriomorphia</taxon>
        <taxon>Arcoida</taxon>
        <taxon>Arcoidea</taxon>
        <taxon>Arcidae</taxon>
        <taxon>Tegillarca</taxon>
    </lineage>
</organism>
<feature type="region of interest" description="Disordered" evidence="1">
    <location>
        <begin position="33"/>
        <end position="59"/>
    </location>
</feature>
<evidence type="ECO:0000313" key="3">
    <source>
        <dbReference type="Proteomes" id="UP001217089"/>
    </source>
</evidence>